<reference evidence="9 10" key="1">
    <citation type="submission" date="2016-05" db="EMBL/GenBank/DDBJ databases">
        <title>Genomic and physiological characterization of Planctopirus sp. isolated from fresh water lake.</title>
        <authorList>
            <person name="Subhash Y."/>
            <person name="Ramana C."/>
        </authorList>
    </citation>
    <scope>NUCLEOTIDE SEQUENCE [LARGE SCALE GENOMIC DNA]</scope>
    <source>
        <strain evidence="9 10">JC280</strain>
    </source>
</reference>
<keyword evidence="2 5" id="KW-0547">Nucleotide-binding</keyword>
<comment type="caution">
    <text evidence="9">The sequence shown here is derived from an EMBL/GenBank/DDBJ whole genome shotgun (WGS) entry which is preliminary data.</text>
</comment>
<dbReference type="Pfam" id="PF00069">
    <property type="entry name" value="Pkinase"/>
    <property type="match status" value="1"/>
</dbReference>
<dbReference type="SMART" id="SM00220">
    <property type="entry name" value="S_TKc"/>
    <property type="match status" value="1"/>
</dbReference>
<feature type="domain" description="Protein kinase" evidence="8">
    <location>
        <begin position="30"/>
        <end position="299"/>
    </location>
</feature>
<evidence type="ECO:0000256" key="4">
    <source>
        <dbReference type="ARBA" id="ARBA00022840"/>
    </source>
</evidence>
<dbReference type="Gene3D" id="1.10.510.10">
    <property type="entry name" value="Transferase(Phosphotransferase) domain 1"/>
    <property type="match status" value="1"/>
</dbReference>
<feature type="compositionally biased region" description="Polar residues" evidence="6">
    <location>
        <begin position="336"/>
        <end position="348"/>
    </location>
</feature>
<evidence type="ECO:0000256" key="2">
    <source>
        <dbReference type="ARBA" id="ARBA00022741"/>
    </source>
</evidence>
<gene>
    <name evidence="9" type="ORF">A6X21_08765</name>
</gene>
<evidence type="ECO:0000256" key="5">
    <source>
        <dbReference type="PROSITE-ProRule" id="PRU10141"/>
    </source>
</evidence>
<keyword evidence="3" id="KW-0418">Kinase</keyword>
<protein>
    <recommendedName>
        <fullName evidence="8">Protein kinase domain-containing protein</fullName>
    </recommendedName>
</protein>
<keyword evidence="7" id="KW-1133">Transmembrane helix</keyword>
<keyword evidence="7" id="KW-0812">Transmembrane</keyword>
<dbReference type="AlphaFoldDB" id="A0A1C3E897"/>
<evidence type="ECO:0000259" key="8">
    <source>
        <dbReference type="PROSITE" id="PS50011"/>
    </source>
</evidence>
<evidence type="ECO:0000313" key="9">
    <source>
        <dbReference type="EMBL" id="ODA29379.1"/>
    </source>
</evidence>
<organism evidence="9 10">
    <name type="scientific">Planctopirus hydrillae</name>
    <dbReference type="NCBI Taxonomy" id="1841610"/>
    <lineage>
        <taxon>Bacteria</taxon>
        <taxon>Pseudomonadati</taxon>
        <taxon>Planctomycetota</taxon>
        <taxon>Planctomycetia</taxon>
        <taxon>Planctomycetales</taxon>
        <taxon>Planctomycetaceae</taxon>
        <taxon>Planctopirus</taxon>
    </lineage>
</organism>
<feature type="binding site" evidence="5">
    <location>
        <position position="59"/>
    </location>
    <ligand>
        <name>ATP</name>
        <dbReference type="ChEBI" id="CHEBI:30616"/>
    </ligand>
</feature>
<dbReference type="PROSITE" id="PS00107">
    <property type="entry name" value="PROTEIN_KINASE_ATP"/>
    <property type="match status" value="1"/>
</dbReference>
<dbReference type="Gene3D" id="3.30.200.20">
    <property type="entry name" value="Phosphorylase Kinase, domain 1"/>
    <property type="match status" value="1"/>
</dbReference>
<dbReference type="GO" id="GO:0005524">
    <property type="term" value="F:ATP binding"/>
    <property type="evidence" value="ECO:0007669"/>
    <property type="project" value="UniProtKB-UniRule"/>
</dbReference>
<keyword evidence="4 5" id="KW-0067">ATP-binding</keyword>
<feature type="region of interest" description="Disordered" evidence="6">
    <location>
        <begin position="402"/>
        <end position="448"/>
    </location>
</feature>
<keyword evidence="10" id="KW-1185">Reference proteome</keyword>
<dbReference type="InterPro" id="IPR017441">
    <property type="entry name" value="Protein_kinase_ATP_BS"/>
</dbReference>
<evidence type="ECO:0000256" key="3">
    <source>
        <dbReference type="ARBA" id="ARBA00022777"/>
    </source>
</evidence>
<evidence type="ECO:0000256" key="6">
    <source>
        <dbReference type="SAM" id="MobiDB-lite"/>
    </source>
</evidence>
<evidence type="ECO:0000256" key="7">
    <source>
        <dbReference type="SAM" id="Phobius"/>
    </source>
</evidence>
<evidence type="ECO:0000256" key="1">
    <source>
        <dbReference type="ARBA" id="ARBA00022679"/>
    </source>
</evidence>
<dbReference type="STRING" id="1841610.A6X21_08765"/>
<dbReference type="CDD" id="cd14014">
    <property type="entry name" value="STKc_PknB_like"/>
    <property type="match status" value="1"/>
</dbReference>
<accession>A0A1C3E897</accession>
<sequence>MILPARPHYELLPMSVKTDIAGVVIDGARYEVRSKLGEGSMGLVYRAFDARLQTEVVLKVPTAATLSDPEFAERFQREIRSLVQLKHPHIVTIHDVGDHEGVPYVVMQYLSGGSLRDRIYEGTQQVAQPPAALQDWLMNVARALDFIHQQHFIHRDVKPANILFDQFGNAYLSDFGLAKALSATQEEPAKRDASLTAAGFLVGTPNYVAPELIMGHAHDGRVDQYSLAMTVYECLAGCVPVEGPTASATMVNQTGMKIPPLSKYQANLSDRLSEAVIKGLAKNQARRYANCVEFAEAVLEAASQRSSSRLAASGTVTLPTASMVAEREAAAAARSGSVTPLPANSASQRMAKISRGTPGSVPCPECGKVLPLKPQFAGKKARCAKCLSLLLIGPDIASLKWIAPPPKPEPEEEDLPQAPLSSAPKVRRQKGGQASTSRNAQSKTAKSRQLSDSEIDALLGEEVFGWRFSKKAIAIVGGSVLIVTLMACVLIGWWFNAQELKKEREQMRIKTLGNREINKGQKPSREED</sequence>
<dbReference type="PROSITE" id="PS00108">
    <property type="entry name" value="PROTEIN_KINASE_ST"/>
    <property type="match status" value="1"/>
</dbReference>
<name>A0A1C3E897_9PLAN</name>
<dbReference type="Proteomes" id="UP000094828">
    <property type="component" value="Unassembled WGS sequence"/>
</dbReference>
<dbReference type="InterPro" id="IPR000719">
    <property type="entry name" value="Prot_kinase_dom"/>
</dbReference>
<feature type="compositionally biased region" description="Polar residues" evidence="6">
    <location>
        <begin position="432"/>
        <end position="448"/>
    </location>
</feature>
<dbReference type="PANTHER" id="PTHR43289">
    <property type="entry name" value="MITOGEN-ACTIVATED PROTEIN KINASE KINASE KINASE 20-RELATED"/>
    <property type="match status" value="1"/>
</dbReference>
<dbReference type="InterPro" id="IPR011009">
    <property type="entry name" value="Kinase-like_dom_sf"/>
</dbReference>
<feature type="region of interest" description="Disordered" evidence="6">
    <location>
        <begin position="332"/>
        <end position="361"/>
    </location>
</feature>
<dbReference type="InterPro" id="IPR008271">
    <property type="entry name" value="Ser/Thr_kinase_AS"/>
</dbReference>
<keyword evidence="7" id="KW-0472">Membrane</keyword>
<dbReference type="PROSITE" id="PS50011">
    <property type="entry name" value="PROTEIN_KINASE_DOM"/>
    <property type="match status" value="1"/>
</dbReference>
<keyword evidence="1" id="KW-0808">Transferase</keyword>
<feature type="transmembrane region" description="Helical" evidence="7">
    <location>
        <begin position="472"/>
        <end position="495"/>
    </location>
</feature>
<dbReference type="PANTHER" id="PTHR43289:SF6">
    <property type="entry name" value="SERINE_THREONINE-PROTEIN KINASE NEKL-3"/>
    <property type="match status" value="1"/>
</dbReference>
<dbReference type="SUPFAM" id="SSF56112">
    <property type="entry name" value="Protein kinase-like (PK-like)"/>
    <property type="match status" value="1"/>
</dbReference>
<evidence type="ECO:0000313" key="10">
    <source>
        <dbReference type="Proteomes" id="UP000094828"/>
    </source>
</evidence>
<dbReference type="GO" id="GO:0004674">
    <property type="term" value="F:protein serine/threonine kinase activity"/>
    <property type="evidence" value="ECO:0007669"/>
    <property type="project" value="TreeGrafter"/>
</dbReference>
<proteinExistence type="predicted"/>
<dbReference type="EMBL" id="LYDR01000130">
    <property type="protein sequence ID" value="ODA29379.1"/>
    <property type="molecule type" value="Genomic_DNA"/>
</dbReference>